<feature type="compositionally biased region" description="Polar residues" evidence="1">
    <location>
        <begin position="8"/>
        <end position="20"/>
    </location>
</feature>
<feature type="region of interest" description="Disordered" evidence="1">
    <location>
        <begin position="1"/>
        <end position="137"/>
    </location>
</feature>
<evidence type="ECO:0000313" key="2">
    <source>
        <dbReference type="EMBL" id="KZS01358.1"/>
    </source>
</evidence>
<proteinExistence type="predicted"/>
<accession>A0A164IKL0</accession>
<feature type="compositionally biased region" description="Basic and acidic residues" evidence="1">
    <location>
        <begin position="111"/>
        <end position="122"/>
    </location>
</feature>
<evidence type="ECO:0000256" key="1">
    <source>
        <dbReference type="SAM" id="MobiDB-lite"/>
    </source>
</evidence>
<sequence length="182" mass="19046">ADAAADHQTGQHIGQSQALSAGQLEDQGHRGQGRNGHADHAEEVAADRGGRVRKPLERLNEADAGDQIQEGDEHASGDQEATEDVDRGQGHGQGAHCLAQRGDGEGGGQHGADDHDRRDGVGHGHQRGVQGGGDVPDHVVADVDRQHEDDQVVDAVRNHIHVRCPLAVGADDLPVAAHQARG</sequence>
<organism evidence="2 3">
    <name type="scientific">Daphnia magna</name>
    <dbReference type="NCBI Taxonomy" id="35525"/>
    <lineage>
        <taxon>Eukaryota</taxon>
        <taxon>Metazoa</taxon>
        <taxon>Ecdysozoa</taxon>
        <taxon>Arthropoda</taxon>
        <taxon>Crustacea</taxon>
        <taxon>Branchiopoda</taxon>
        <taxon>Diplostraca</taxon>
        <taxon>Cladocera</taxon>
        <taxon>Anomopoda</taxon>
        <taxon>Daphniidae</taxon>
        <taxon>Daphnia</taxon>
    </lineage>
</organism>
<reference evidence="2 3" key="1">
    <citation type="submission" date="2016-03" db="EMBL/GenBank/DDBJ databases">
        <title>EvidentialGene: Evidence-directed Construction of Genes on Genomes.</title>
        <authorList>
            <person name="Gilbert D.G."/>
            <person name="Choi J.-H."/>
            <person name="Mockaitis K."/>
            <person name="Colbourne J."/>
            <person name="Pfrender M."/>
        </authorList>
    </citation>
    <scope>NUCLEOTIDE SEQUENCE [LARGE SCALE GENOMIC DNA]</scope>
    <source>
        <strain evidence="2 3">Xinb3</strain>
        <tissue evidence="2">Complete organism</tissue>
    </source>
</reference>
<dbReference type="EMBL" id="LRGB01007036">
    <property type="protein sequence ID" value="KZS01358.1"/>
    <property type="molecule type" value="Genomic_DNA"/>
</dbReference>
<dbReference type="Proteomes" id="UP000076858">
    <property type="component" value="Unassembled WGS sequence"/>
</dbReference>
<protein>
    <submittedName>
        <fullName evidence="2">Uncharacterized protein</fullName>
    </submittedName>
</protein>
<name>A0A164IKL0_9CRUS</name>
<gene>
    <name evidence="2" type="ORF">APZ42_002014</name>
</gene>
<feature type="compositionally biased region" description="Basic and acidic residues" evidence="1">
    <location>
        <begin position="36"/>
        <end position="61"/>
    </location>
</feature>
<evidence type="ECO:0000313" key="3">
    <source>
        <dbReference type="Proteomes" id="UP000076858"/>
    </source>
</evidence>
<feature type="non-terminal residue" evidence="2">
    <location>
        <position position="1"/>
    </location>
</feature>
<comment type="caution">
    <text evidence="2">The sequence shown here is derived from an EMBL/GenBank/DDBJ whole genome shotgun (WGS) entry which is preliminary data.</text>
</comment>
<feature type="non-terminal residue" evidence="2">
    <location>
        <position position="182"/>
    </location>
</feature>
<dbReference type="AlphaFoldDB" id="A0A164IKL0"/>
<keyword evidence="3" id="KW-1185">Reference proteome</keyword>